<reference evidence="4" key="1">
    <citation type="submission" date="2022-12" db="EMBL/GenBank/DDBJ databases">
        <title>Reference genome sequencing for broad-spectrum identification of bacterial and archaeal isolates by mass spectrometry.</title>
        <authorList>
            <person name="Sekiguchi Y."/>
            <person name="Tourlousse D.M."/>
        </authorList>
    </citation>
    <scope>NUCLEOTIDE SEQUENCE</scope>
    <source>
        <strain evidence="4">H2</strain>
    </source>
</reference>
<evidence type="ECO:0000256" key="1">
    <source>
        <dbReference type="ARBA" id="ARBA00022603"/>
    </source>
</evidence>
<dbReference type="InterPro" id="IPR050210">
    <property type="entry name" value="tRNA_Adenine-N(6)_MTase"/>
</dbReference>
<dbReference type="InterPro" id="IPR002052">
    <property type="entry name" value="DNA_methylase_N6_adenine_CS"/>
</dbReference>
<dbReference type="Proteomes" id="UP001144352">
    <property type="component" value="Unassembled WGS sequence"/>
</dbReference>
<dbReference type="AlphaFoldDB" id="A0A9W6FYS2"/>
<keyword evidence="1 4" id="KW-0489">Methyltransferase</keyword>
<proteinExistence type="predicted"/>
<evidence type="ECO:0000313" key="4">
    <source>
        <dbReference type="EMBL" id="GLI37371.1"/>
    </source>
</evidence>
<keyword evidence="5" id="KW-1185">Reference proteome</keyword>
<dbReference type="Gene3D" id="3.40.50.150">
    <property type="entry name" value="Vaccinia Virus protein VP39"/>
    <property type="match status" value="1"/>
</dbReference>
<dbReference type="GO" id="GO:0032259">
    <property type="term" value="P:methylation"/>
    <property type="evidence" value="ECO:0007669"/>
    <property type="project" value="UniProtKB-KW"/>
</dbReference>
<keyword evidence="1 4" id="KW-0808">Transferase</keyword>
<dbReference type="Pfam" id="PF05175">
    <property type="entry name" value="MTS"/>
    <property type="match status" value="1"/>
</dbReference>
<dbReference type="InterPro" id="IPR029063">
    <property type="entry name" value="SAM-dependent_MTases_sf"/>
</dbReference>
<name>A0A9W6FYS2_9BACT</name>
<dbReference type="GO" id="GO:0003676">
    <property type="term" value="F:nucleic acid binding"/>
    <property type="evidence" value="ECO:0007669"/>
    <property type="project" value="InterPro"/>
</dbReference>
<dbReference type="GO" id="GO:0008170">
    <property type="term" value="F:N-methyltransferase activity"/>
    <property type="evidence" value="ECO:0007669"/>
    <property type="project" value="UniProtKB-ARBA"/>
</dbReference>
<dbReference type="PANTHER" id="PTHR47739:SF1">
    <property type="entry name" value="TRNA1(VAL) (ADENINE(37)-N6)-METHYLTRANSFERASE"/>
    <property type="match status" value="1"/>
</dbReference>
<keyword evidence="2" id="KW-0949">S-adenosyl-L-methionine</keyword>
<accession>A0A9W6FYS2</accession>
<feature type="domain" description="Methyltransferase small" evidence="3">
    <location>
        <begin position="39"/>
        <end position="134"/>
    </location>
</feature>
<dbReference type="CDD" id="cd02440">
    <property type="entry name" value="AdoMet_MTases"/>
    <property type="match status" value="1"/>
</dbReference>
<dbReference type="PROSITE" id="PS00092">
    <property type="entry name" value="N6_MTASE"/>
    <property type="match status" value="1"/>
</dbReference>
<evidence type="ECO:0000259" key="3">
    <source>
        <dbReference type="Pfam" id="PF05175"/>
    </source>
</evidence>
<dbReference type="GO" id="GO:0008757">
    <property type="term" value="F:S-adenosylmethionine-dependent methyltransferase activity"/>
    <property type="evidence" value="ECO:0007669"/>
    <property type="project" value="UniProtKB-ARBA"/>
</dbReference>
<dbReference type="EMBL" id="BSDS01000001">
    <property type="protein sequence ID" value="GLI37371.1"/>
    <property type="molecule type" value="Genomic_DNA"/>
</dbReference>
<gene>
    <name evidence="4" type="ORF">GHYDROH2_08720</name>
</gene>
<dbReference type="InterPro" id="IPR007848">
    <property type="entry name" value="Small_mtfrase_dom"/>
</dbReference>
<evidence type="ECO:0000256" key="2">
    <source>
        <dbReference type="ARBA" id="ARBA00022691"/>
    </source>
</evidence>
<protein>
    <submittedName>
        <fullName evidence="4">SAM-dependent methyltransferase</fullName>
    </submittedName>
</protein>
<dbReference type="SUPFAM" id="SSF53335">
    <property type="entry name" value="S-adenosyl-L-methionine-dependent methyltransferases"/>
    <property type="match status" value="1"/>
</dbReference>
<dbReference type="PANTHER" id="PTHR47739">
    <property type="entry name" value="TRNA1(VAL) (ADENINE(37)-N6)-METHYLTRANSFERASE"/>
    <property type="match status" value="1"/>
</dbReference>
<evidence type="ECO:0000313" key="5">
    <source>
        <dbReference type="Proteomes" id="UP001144352"/>
    </source>
</evidence>
<organism evidence="4 5">
    <name type="scientific">Geobacter hydrogenophilus</name>
    <dbReference type="NCBI Taxonomy" id="40983"/>
    <lineage>
        <taxon>Bacteria</taxon>
        <taxon>Pseudomonadati</taxon>
        <taxon>Thermodesulfobacteriota</taxon>
        <taxon>Desulfuromonadia</taxon>
        <taxon>Geobacterales</taxon>
        <taxon>Geobacteraceae</taxon>
        <taxon>Geobacter</taxon>
    </lineage>
</organism>
<comment type="caution">
    <text evidence="4">The sequence shown here is derived from an EMBL/GenBank/DDBJ whole genome shotgun (WGS) entry which is preliminary data.</text>
</comment>
<sequence>MVKKAYRMMSGTETMDELRTYDLRIVQERHGYRFSLDPLLLCAFASPAPGARVIDLGTGSAVIPLVLARRTAQAIFVGVELQDGMAELAERNVQLNGLADRIAILRDDVLGLRKRFPVSSFDLVLSNPPYRKRGSGKVSPKAGRDDARHESTATLADFLAAAKYLAKPTGRICFIYHPARLPELFAEAHLQKLAPMRLRLVHGTEDAEARMALVELAKGRRADLTVLPPLIVREAGLNYSPEVAEILGGDQ</sequence>